<evidence type="ECO:0000256" key="2">
    <source>
        <dbReference type="ARBA" id="ARBA00022801"/>
    </source>
</evidence>
<dbReference type="KEGG" id="spar:SPRG_05876"/>
<dbReference type="InterPro" id="IPR009060">
    <property type="entry name" value="UBA-like_sf"/>
</dbReference>
<gene>
    <name evidence="6" type="ORF">SPRG_05876</name>
</gene>
<dbReference type="RefSeq" id="XP_012199843.1">
    <property type="nucleotide sequence ID" value="XM_012344453.1"/>
</dbReference>
<dbReference type="SUPFAM" id="SSF46934">
    <property type="entry name" value="UBA-like"/>
    <property type="match status" value="1"/>
</dbReference>
<evidence type="ECO:0008006" key="8">
    <source>
        <dbReference type="Google" id="ProtNLM"/>
    </source>
</evidence>
<dbReference type="EMBL" id="KK583206">
    <property type="protein sequence ID" value="KDO29340.1"/>
    <property type="molecule type" value="Genomic_DNA"/>
</dbReference>
<dbReference type="Proteomes" id="UP000030745">
    <property type="component" value="Unassembled WGS sequence"/>
</dbReference>
<dbReference type="GeneID" id="24128250"/>
<evidence type="ECO:0000256" key="3">
    <source>
        <dbReference type="SAM" id="MobiDB-lite"/>
    </source>
</evidence>
<evidence type="ECO:0000259" key="4">
    <source>
        <dbReference type="PROSITE" id="PS50030"/>
    </source>
</evidence>
<dbReference type="OrthoDB" id="205782at2759"/>
<dbReference type="InterPro" id="IPR028889">
    <property type="entry name" value="USP"/>
</dbReference>
<sequence length="747" mass="83132">MTSPIEVYQGWLIIKTQSYVNVRPRHQRYSVLAVHPSNVASLILFTFKFQPSSDELAATLANPSAKSYSDLKFVPWEKRNRGFYLHALDKENRPCVLEVDVKTEDLFFQWVEHLTTVPKNIAPRPAPMRSGSSPPKNVANAGPKATSEMARRSTAVSRTQPARVGENNCFLNVIIQSFWHLISLRRLLQDVTIKDSDDVASHVLRALKEIMLAYEDPSSGALHPKVLRKWLSLLYSADKMFQEGSMADAEETLLTILNLMHQQSDVTELSEFDKKALKSRSFLLSASQSGFEEKPMAVFDPKSIPHIVFSHQIYDRSVCRACHASSNWELYSNLVFSIYATDAIARPYRDMEDMLREMPNNMDVHGSCQAEGCKGKLATERVIQRFPPVFAISFLWATNSPPKEEIESLLHIISDSVDLSHAFTAQGEAAKHAKFLGGLKAQYRFRGFVCYYGRHYFAFFYSTAHQSWLLFDDSKVTEIGDWPDVIQHCVKGRYQPVLLFYEVPDSRKDSSIALFRNFTVGANGTVEGAVKPPTIAEEAASTRERKLSDTGKSLLREVLGTTSSPPSSSSSSSSLLQLSSSGGFGAIDEGNALFQSIKAVNAAIAMPPRTNIMNKVCESDEYDVEFPVDAVVLGLYLEKIENDLCVTAFPRLPNGDAMGAEASGQIGLFDRLVMANGHPLGHYSVDRALKMIQGQTRPLRIRFQQSTRIKQLIEMGFGQEQAVAALLASRGSVEGAANQLFSTNRGP</sequence>
<dbReference type="GO" id="GO:0004843">
    <property type="term" value="F:cysteine-type deubiquitinase activity"/>
    <property type="evidence" value="ECO:0007669"/>
    <property type="project" value="InterPro"/>
</dbReference>
<dbReference type="GO" id="GO:0016579">
    <property type="term" value="P:protein deubiquitination"/>
    <property type="evidence" value="ECO:0007669"/>
    <property type="project" value="InterPro"/>
</dbReference>
<evidence type="ECO:0000259" key="5">
    <source>
        <dbReference type="PROSITE" id="PS50235"/>
    </source>
</evidence>
<dbReference type="PANTHER" id="PTHR22975">
    <property type="entry name" value="UBIQUITIN SPECIFIC PROTEINASE"/>
    <property type="match status" value="1"/>
</dbReference>
<dbReference type="InterPro" id="IPR015940">
    <property type="entry name" value="UBA"/>
</dbReference>
<feature type="domain" description="USP" evidence="5">
    <location>
        <begin position="159"/>
        <end position="504"/>
    </location>
</feature>
<dbReference type="AlphaFoldDB" id="A0A067CJH4"/>
<organism evidence="6 7">
    <name type="scientific">Saprolegnia parasitica (strain CBS 223.65)</name>
    <dbReference type="NCBI Taxonomy" id="695850"/>
    <lineage>
        <taxon>Eukaryota</taxon>
        <taxon>Sar</taxon>
        <taxon>Stramenopiles</taxon>
        <taxon>Oomycota</taxon>
        <taxon>Saprolegniomycetes</taxon>
        <taxon>Saprolegniales</taxon>
        <taxon>Saprolegniaceae</taxon>
        <taxon>Saprolegnia</taxon>
    </lineage>
</organism>
<reference evidence="6 7" key="1">
    <citation type="journal article" date="2013" name="PLoS Genet.">
        <title>Distinctive expansion of potential virulence genes in the genome of the oomycete fish pathogen Saprolegnia parasitica.</title>
        <authorList>
            <person name="Jiang R.H."/>
            <person name="de Bruijn I."/>
            <person name="Haas B.J."/>
            <person name="Belmonte R."/>
            <person name="Lobach L."/>
            <person name="Christie J."/>
            <person name="van den Ackerveken G."/>
            <person name="Bottin A."/>
            <person name="Bulone V."/>
            <person name="Diaz-Moreno S.M."/>
            <person name="Dumas B."/>
            <person name="Fan L."/>
            <person name="Gaulin E."/>
            <person name="Govers F."/>
            <person name="Grenville-Briggs L.J."/>
            <person name="Horner N.R."/>
            <person name="Levin J.Z."/>
            <person name="Mammella M."/>
            <person name="Meijer H.J."/>
            <person name="Morris P."/>
            <person name="Nusbaum C."/>
            <person name="Oome S."/>
            <person name="Phillips A.J."/>
            <person name="van Rooyen D."/>
            <person name="Rzeszutek E."/>
            <person name="Saraiva M."/>
            <person name="Secombes C.J."/>
            <person name="Seidl M.F."/>
            <person name="Snel B."/>
            <person name="Stassen J.H."/>
            <person name="Sykes S."/>
            <person name="Tripathy S."/>
            <person name="van den Berg H."/>
            <person name="Vega-Arreguin J.C."/>
            <person name="Wawra S."/>
            <person name="Young S.K."/>
            <person name="Zeng Q."/>
            <person name="Dieguez-Uribeondo J."/>
            <person name="Russ C."/>
            <person name="Tyler B.M."/>
            <person name="van West P."/>
        </authorList>
    </citation>
    <scope>NUCLEOTIDE SEQUENCE [LARGE SCALE GENOMIC DNA]</scope>
    <source>
        <strain evidence="6 7">CBS 223.65</strain>
    </source>
</reference>
<dbReference type="PROSITE" id="PS50235">
    <property type="entry name" value="USP_3"/>
    <property type="match status" value="1"/>
</dbReference>
<dbReference type="PROSITE" id="PS50030">
    <property type="entry name" value="UBA"/>
    <property type="match status" value="1"/>
</dbReference>
<dbReference type="Gene3D" id="3.90.70.10">
    <property type="entry name" value="Cysteine proteinases"/>
    <property type="match status" value="1"/>
</dbReference>
<keyword evidence="1" id="KW-0833">Ubl conjugation pathway</keyword>
<feature type="domain" description="UBA" evidence="4">
    <location>
        <begin position="702"/>
        <end position="743"/>
    </location>
</feature>
<feature type="region of interest" description="Disordered" evidence="3">
    <location>
        <begin position="121"/>
        <end position="158"/>
    </location>
</feature>
<evidence type="ECO:0000256" key="1">
    <source>
        <dbReference type="ARBA" id="ARBA00022786"/>
    </source>
</evidence>
<dbReference type="Pfam" id="PF00443">
    <property type="entry name" value="UCH"/>
    <property type="match status" value="1"/>
</dbReference>
<dbReference type="InterPro" id="IPR052398">
    <property type="entry name" value="Ubiquitin_hydrolase_53/54"/>
</dbReference>
<proteinExistence type="predicted"/>
<name>A0A067CJH4_SAPPC</name>
<dbReference type="InterPro" id="IPR001394">
    <property type="entry name" value="Peptidase_C19_UCH"/>
</dbReference>
<evidence type="ECO:0000313" key="7">
    <source>
        <dbReference type="Proteomes" id="UP000030745"/>
    </source>
</evidence>
<dbReference type="CDD" id="cd14270">
    <property type="entry name" value="UBA"/>
    <property type="match status" value="1"/>
</dbReference>
<evidence type="ECO:0000313" key="6">
    <source>
        <dbReference type="EMBL" id="KDO29340.1"/>
    </source>
</evidence>
<dbReference type="VEuPathDB" id="FungiDB:SPRG_05876"/>
<keyword evidence="7" id="KW-1185">Reference proteome</keyword>
<dbReference type="Gene3D" id="1.10.8.10">
    <property type="entry name" value="DNA helicase RuvA subunit, C-terminal domain"/>
    <property type="match status" value="1"/>
</dbReference>
<accession>A0A067CJH4</accession>
<dbReference type="Pfam" id="PF00627">
    <property type="entry name" value="UBA"/>
    <property type="match status" value="1"/>
</dbReference>
<dbReference type="SMART" id="SM00165">
    <property type="entry name" value="UBA"/>
    <property type="match status" value="1"/>
</dbReference>
<protein>
    <recommendedName>
        <fullName evidence="8">USP domain-containing protein</fullName>
    </recommendedName>
</protein>
<dbReference type="CDD" id="cd02257">
    <property type="entry name" value="Peptidase_C19"/>
    <property type="match status" value="1"/>
</dbReference>
<dbReference type="SUPFAM" id="SSF54001">
    <property type="entry name" value="Cysteine proteinases"/>
    <property type="match status" value="1"/>
</dbReference>
<dbReference type="InterPro" id="IPR038765">
    <property type="entry name" value="Papain-like_cys_pep_sf"/>
</dbReference>
<keyword evidence="2" id="KW-0378">Hydrolase</keyword>
<dbReference type="PANTHER" id="PTHR22975:SF9">
    <property type="entry name" value="ECHINUS SPLICE FORM 3"/>
    <property type="match status" value="1"/>
</dbReference>